<sequence>MVLFGIITALTRKDEFGWLDLFEENKQKAQALQTQISQTDTAIDTMVYKLYGLKYEEIKIVENS</sequence>
<evidence type="ECO:0000313" key="2">
    <source>
        <dbReference type="Proteomes" id="UP000092164"/>
    </source>
</evidence>
<dbReference type="AlphaFoldDB" id="A0A1B7ZCH3"/>
<protein>
    <submittedName>
        <fullName evidence="1">Uncharacterized protein</fullName>
    </submittedName>
</protein>
<name>A0A1B7ZCH3_9FLAO</name>
<proteinExistence type="predicted"/>
<keyword evidence="2" id="KW-1185">Reference proteome</keyword>
<dbReference type="STRING" id="1836467.BTR34_15400"/>
<dbReference type="OrthoDB" id="32195at2"/>
<comment type="caution">
    <text evidence="1">The sequence shown here is derived from an EMBL/GenBank/DDBJ whole genome shotgun (WGS) entry which is preliminary data.</text>
</comment>
<gene>
    <name evidence="1" type="ORF">A9200_14650</name>
</gene>
<dbReference type="Proteomes" id="UP000092164">
    <property type="component" value="Unassembled WGS sequence"/>
</dbReference>
<reference evidence="2" key="1">
    <citation type="submission" date="2016-06" db="EMBL/GenBank/DDBJ databases">
        <authorList>
            <person name="Zhan P."/>
        </authorList>
    </citation>
    <scope>NUCLEOTIDE SEQUENCE [LARGE SCALE GENOMIC DNA]</scope>
    <source>
        <strain evidence="2">T28</strain>
    </source>
</reference>
<evidence type="ECO:0000313" key="1">
    <source>
        <dbReference type="EMBL" id="OBR40826.1"/>
    </source>
</evidence>
<organism evidence="1 2">
    <name type="scientific">Maribacter hydrothermalis</name>
    <dbReference type="NCBI Taxonomy" id="1836467"/>
    <lineage>
        <taxon>Bacteria</taxon>
        <taxon>Pseudomonadati</taxon>
        <taxon>Bacteroidota</taxon>
        <taxon>Flavobacteriia</taxon>
        <taxon>Flavobacteriales</taxon>
        <taxon>Flavobacteriaceae</taxon>
        <taxon>Maribacter</taxon>
    </lineage>
</organism>
<dbReference type="RefSeq" id="WP_068483244.1">
    <property type="nucleotide sequence ID" value="NZ_CP018760.1"/>
</dbReference>
<dbReference type="KEGG" id="mart:BTR34_15400"/>
<accession>A0A1B7ZCH3</accession>
<dbReference type="EMBL" id="LZFP01000005">
    <property type="protein sequence ID" value="OBR40826.1"/>
    <property type="molecule type" value="Genomic_DNA"/>
</dbReference>